<dbReference type="AlphaFoldDB" id="A0A2U8W689"/>
<dbReference type="EMBL" id="CP029550">
    <property type="protein sequence ID" value="AWN41151.1"/>
    <property type="molecule type" value="Genomic_DNA"/>
</dbReference>
<evidence type="ECO:0000313" key="2">
    <source>
        <dbReference type="EMBL" id="AWN41151.1"/>
    </source>
</evidence>
<dbReference type="KEGG" id="mets:DK389_12230"/>
<feature type="region of interest" description="Disordered" evidence="1">
    <location>
        <begin position="1"/>
        <end position="30"/>
    </location>
</feature>
<name>A0A2U8W689_9HYPH</name>
<reference evidence="3" key="1">
    <citation type="submission" date="2018-05" db="EMBL/GenBank/DDBJ databases">
        <title>Complete Genome Sequence of Methylobacterium sp. 17SD2-17.</title>
        <authorList>
            <person name="Srinivasan S."/>
        </authorList>
    </citation>
    <scope>NUCLEOTIDE SEQUENCE [LARGE SCALE GENOMIC DNA]</scope>
    <source>
        <strain evidence="3">17SD2-17</strain>
    </source>
</reference>
<proteinExistence type="predicted"/>
<protein>
    <submittedName>
        <fullName evidence="2">Uncharacterized protein</fullName>
    </submittedName>
</protein>
<keyword evidence="3" id="KW-1185">Reference proteome</keyword>
<sequence>MTSPAQTAANRENARKSTGPRTRAGKDRASRNAFRHGLAVDLSADPRWGLQVEEVARAIAGPRAGEGPALAAARLVAEAQLHLVRIRSIRAGLLSELDRLLREMEKGGAEPSTLTLVKAGLDAGLNNKEIHAMVAATRRSQPAARVSGLIGQLSRLDRYERRAIARRKSLVRELDAP</sequence>
<gene>
    <name evidence="2" type="ORF">DK389_12230</name>
</gene>
<evidence type="ECO:0000256" key="1">
    <source>
        <dbReference type="SAM" id="MobiDB-lite"/>
    </source>
</evidence>
<evidence type="ECO:0000313" key="3">
    <source>
        <dbReference type="Proteomes" id="UP000245926"/>
    </source>
</evidence>
<feature type="compositionally biased region" description="Polar residues" evidence="1">
    <location>
        <begin position="1"/>
        <end position="10"/>
    </location>
</feature>
<dbReference type="Proteomes" id="UP000245926">
    <property type="component" value="Chromosome"/>
</dbReference>
<dbReference type="OrthoDB" id="8256497at2"/>
<organism evidence="2 3">
    <name type="scientific">Methylobacterium durans</name>
    <dbReference type="NCBI Taxonomy" id="2202825"/>
    <lineage>
        <taxon>Bacteria</taxon>
        <taxon>Pseudomonadati</taxon>
        <taxon>Pseudomonadota</taxon>
        <taxon>Alphaproteobacteria</taxon>
        <taxon>Hyphomicrobiales</taxon>
        <taxon>Methylobacteriaceae</taxon>
        <taxon>Methylobacterium</taxon>
    </lineage>
</organism>
<accession>A0A2U8W689</accession>